<accession>A0A3B0VFH0</accession>
<sequence>MAALAALAAYNVLLYRYTGQESVVVGSPVANRNRAEVEGLVGFFVNSLPLHTDLSGAPSFRQLLQRVKEAALGAYDHQDVPFEKLVEELQPERSLNTNPIFQTLFALETAVRPPLQLNGVENGRSLEVDFGATKFDLSLSLTDQKDGLVGSFIYNIDLFEPETLARMAGHFQTLLAAMVANPDQSHCRKASPANCTSAVT</sequence>
<dbReference type="InterPro" id="IPR023213">
    <property type="entry name" value="CAT-like_dom_sf"/>
</dbReference>
<evidence type="ECO:0000259" key="1">
    <source>
        <dbReference type="Pfam" id="PF00668"/>
    </source>
</evidence>
<organism evidence="2">
    <name type="scientific">hydrothermal vent metagenome</name>
    <dbReference type="NCBI Taxonomy" id="652676"/>
    <lineage>
        <taxon>unclassified sequences</taxon>
        <taxon>metagenomes</taxon>
        <taxon>ecological metagenomes</taxon>
    </lineage>
</organism>
<gene>
    <name evidence="2" type="ORF">MNBD_CHLOROFLEXI01-5239</name>
</gene>
<reference evidence="2" key="1">
    <citation type="submission" date="2018-06" db="EMBL/GenBank/DDBJ databases">
        <authorList>
            <person name="Zhirakovskaya E."/>
        </authorList>
    </citation>
    <scope>NUCLEOTIDE SEQUENCE</scope>
</reference>
<dbReference type="Pfam" id="PF00668">
    <property type="entry name" value="Condensation"/>
    <property type="match status" value="1"/>
</dbReference>
<name>A0A3B0VFH0_9ZZZZ</name>
<dbReference type="Gene3D" id="3.30.559.30">
    <property type="entry name" value="Nonribosomal peptide synthetase, condensation domain"/>
    <property type="match status" value="1"/>
</dbReference>
<evidence type="ECO:0000313" key="2">
    <source>
        <dbReference type="EMBL" id="VAW42378.1"/>
    </source>
</evidence>
<dbReference type="CDD" id="cd19531">
    <property type="entry name" value="LCL_NRPS-like"/>
    <property type="match status" value="1"/>
</dbReference>
<dbReference type="GO" id="GO:0003824">
    <property type="term" value="F:catalytic activity"/>
    <property type="evidence" value="ECO:0007669"/>
    <property type="project" value="InterPro"/>
</dbReference>
<protein>
    <submittedName>
        <fullName evidence="2">Siderophore biosynthesis non-ribosomal peptide synthetase modules</fullName>
    </submittedName>
</protein>
<dbReference type="AlphaFoldDB" id="A0A3B0VFH0"/>
<dbReference type="EMBL" id="UOEU01000913">
    <property type="protein sequence ID" value="VAW42378.1"/>
    <property type="molecule type" value="Genomic_DNA"/>
</dbReference>
<feature type="domain" description="Condensation" evidence="1">
    <location>
        <begin position="6"/>
        <end position="185"/>
    </location>
</feature>
<dbReference type="PANTHER" id="PTHR45398:SF1">
    <property type="entry name" value="ENZYME, PUTATIVE (JCVI)-RELATED"/>
    <property type="match status" value="1"/>
</dbReference>
<dbReference type="SUPFAM" id="SSF52777">
    <property type="entry name" value="CoA-dependent acyltransferases"/>
    <property type="match status" value="1"/>
</dbReference>
<proteinExistence type="predicted"/>
<dbReference type="PANTHER" id="PTHR45398">
    <property type="match status" value="1"/>
</dbReference>
<dbReference type="Gene3D" id="3.30.559.10">
    <property type="entry name" value="Chloramphenicol acetyltransferase-like domain"/>
    <property type="match status" value="1"/>
</dbReference>
<dbReference type="InterPro" id="IPR001242">
    <property type="entry name" value="Condensation_dom"/>
</dbReference>